<proteinExistence type="predicted"/>
<keyword evidence="5" id="KW-1133">Transmembrane helix</keyword>
<evidence type="ECO:0000256" key="5">
    <source>
        <dbReference type="SAM" id="Phobius"/>
    </source>
</evidence>
<gene>
    <name evidence="6" type="ORF">R8Z52_22390</name>
</gene>
<feature type="transmembrane region" description="Helical" evidence="5">
    <location>
        <begin position="225"/>
        <end position="241"/>
    </location>
</feature>
<dbReference type="InterPro" id="IPR050465">
    <property type="entry name" value="UPF0194_transport"/>
</dbReference>
<dbReference type="Gene3D" id="2.40.50.100">
    <property type="match status" value="1"/>
</dbReference>
<feature type="compositionally biased region" description="Low complexity" evidence="4">
    <location>
        <begin position="1"/>
        <end position="17"/>
    </location>
</feature>
<dbReference type="SUPFAM" id="SSF111369">
    <property type="entry name" value="HlyD-like secretion proteins"/>
    <property type="match status" value="1"/>
</dbReference>
<evidence type="ECO:0000256" key="3">
    <source>
        <dbReference type="SAM" id="Coils"/>
    </source>
</evidence>
<accession>A0ABZ0QGQ8</accession>
<protein>
    <submittedName>
        <fullName evidence="6">Biotin/lipoyl-binding protein</fullName>
    </submittedName>
</protein>
<dbReference type="Proteomes" id="UP001304071">
    <property type="component" value="Chromosome 2"/>
</dbReference>
<evidence type="ECO:0000256" key="4">
    <source>
        <dbReference type="SAM" id="MobiDB-lite"/>
    </source>
</evidence>
<sequence length="491" mass="55134">MSTTHSQHTITSQHSTTAKQSSTSPQSNEIEQALLTLLQLQQKAREAETLKQLHFVVLNQTKTLLDYEQAVLWDAKRQVVCGASAVTTIDPKAPFSQWIAKVSQQVVRQEQGKQIHKVELDKLSAEADGLNPEDSNTYSLNREAFTQVAVWVPLLNSHHELVAGLWLFRSTALSLREKRLLTFWSEQVGFVWQALVQQSRKRAWFEGRSTQERSLRRTMLGPKKLWWLVAVLAVGALFLPVRQSVLAPAEVVSATPMTVRMPLDGVVKKLWVKPNSAVKKGDLLLELDSQTLDDQLAQAQQQLSIASAELRVAQQQSFYDASRKASLAILEGKQALAHSQVAYLQEKVAQTRLVAQQDGIALFDDQGDWVGRPIRLGEPLMDIADPTHTAIKIQLAVEDRMALSQGDEVRFFLNSRPTDAIPAKLSTVAYRSTLQNDGQYAFELKAQMDAEQDSPTMGLKGMAKIYGERTSLIYYLMRRPLSHLRMWWGGL</sequence>
<dbReference type="PANTHER" id="PTHR32347">
    <property type="entry name" value="EFFLUX SYSTEM COMPONENT YKNX-RELATED"/>
    <property type="match status" value="1"/>
</dbReference>
<dbReference type="RefSeq" id="WP_261897653.1">
    <property type="nucleotide sequence ID" value="NZ_AP024896.1"/>
</dbReference>
<evidence type="ECO:0000313" key="6">
    <source>
        <dbReference type="EMBL" id="WPC75673.1"/>
    </source>
</evidence>
<keyword evidence="2 3" id="KW-0175">Coiled coil</keyword>
<dbReference type="EMBL" id="CP138204">
    <property type="protein sequence ID" value="WPC75673.1"/>
    <property type="molecule type" value="Genomic_DNA"/>
</dbReference>
<keyword evidence="7" id="KW-1185">Reference proteome</keyword>
<evidence type="ECO:0000256" key="2">
    <source>
        <dbReference type="ARBA" id="ARBA00023054"/>
    </source>
</evidence>
<keyword evidence="5" id="KW-0472">Membrane</keyword>
<evidence type="ECO:0000256" key="1">
    <source>
        <dbReference type="ARBA" id="ARBA00004196"/>
    </source>
</evidence>
<evidence type="ECO:0000313" key="7">
    <source>
        <dbReference type="Proteomes" id="UP001304071"/>
    </source>
</evidence>
<comment type="subcellular location">
    <subcellularLocation>
        <location evidence="1">Cell envelope</location>
    </subcellularLocation>
</comment>
<reference evidence="6 7" key="1">
    <citation type="submission" date="2023-11" db="EMBL/GenBank/DDBJ databases">
        <title>Plant-associative lifestyle of Vibrio porteresiae and its evolutionary dynamics.</title>
        <authorList>
            <person name="Rameshkumar N."/>
            <person name="Kirti K."/>
        </authorList>
    </citation>
    <scope>NUCLEOTIDE SEQUENCE [LARGE SCALE GENOMIC DNA]</scope>
    <source>
        <strain evidence="6 7">MSSRF30</strain>
    </source>
</reference>
<organism evidence="6 7">
    <name type="scientific">Vibrio porteresiae DSM 19223</name>
    <dbReference type="NCBI Taxonomy" id="1123496"/>
    <lineage>
        <taxon>Bacteria</taxon>
        <taxon>Pseudomonadati</taxon>
        <taxon>Pseudomonadota</taxon>
        <taxon>Gammaproteobacteria</taxon>
        <taxon>Vibrionales</taxon>
        <taxon>Vibrionaceae</taxon>
        <taxon>Vibrio</taxon>
    </lineage>
</organism>
<dbReference type="PANTHER" id="PTHR32347:SF23">
    <property type="entry name" value="BLL5650 PROTEIN"/>
    <property type="match status" value="1"/>
</dbReference>
<feature type="region of interest" description="Disordered" evidence="4">
    <location>
        <begin position="1"/>
        <end position="26"/>
    </location>
</feature>
<name>A0ABZ0QGQ8_9VIBR</name>
<feature type="coiled-coil region" evidence="3">
    <location>
        <begin position="289"/>
        <end position="316"/>
    </location>
</feature>
<keyword evidence="5" id="KW-0812">Transmembrane</keyword>